<dbReference type="AlphaFoldDB" id="A0A653IGA2"/>
<keyword evidence="7 11" id="KW-0418">Kinase</keyword>
<evidence type="ECO:0000256" key="3">
    <source>
        <dbReference type="ARBA" id="ARBA00004868"/>
    </source>
</evidence>
<comment type="pathway">
    <text evidence="3 11">Cofactor biosynthesis; thiamine diphosphate biosynthesis; 4-methyl-5-(2-phosphoethyl)-thiazole from 5-(2-hydroxyethyl)-4-methylthiazole: step 1/1.</text>
</comment>
<feature type="binding site" evidence="11">
    <location>
        <position position="37"/>
    </location>
    <ligand>
        <name>substrate</name>
    </ligand>
</feature>
<evidence type="ECO:0000256" key="4">
    <source>
        <dbReference type="ARBA" id="ARBA00022679"/>
    </source>
</evidence>
<keyword evidence="13" id="KW-1185">Reference proteome</keyword>
<evidence type="ECO:0000256" key="7">
    <source>
        <dbReference type="ARBA" id="ARBA00022777"/>
    </source>
</evidence>
<reference evidence="12 13" key="1">
    <citation type="submission" date="2019-10" db="EMBL/GenBank/DDBJ databases">
        <authorList>
            <person name="Karimi E."/>
        </authorList>
    </citation>
    <scope>NUCLEOTIDE SEQUENCE [LARGE SCALE GENOMIC DNA]</scope>
    <source>
        <strain evidence="12">Exiguobacterium sp. 9Y</strain>
    </source>
</reference>
<keyword evidence="6 11" id="KW-0547">Nucleotide-binding</keyword>
<dbReference type="CDD" id="cd01170">
    <property type="entry name" value="THZ_kinase"/>
    <property type="match status" value="1"/>
</dbReference>
<dbReference type="NCBIfam" id="NF006830">
    <property type="entry name" value="PRK09355.1"/>
    <property type="match status" value="1"/>
</dbReference>
<evidence type="ECO:0000256" key="6">
    <source>
        <dbReference type="ARBA" id="ARBA00022741"/>
    </source>
</evidence>
<dbReference type="GO" id="GO:0009228">
    <property type="term" value="P:thiamine biosynthetic process"/>
    <property type="evidence" value="ECO:0007669"/>
    <property type="project" value="UniProtKB-KW"/>
</dbReference>
<dbReference type="HAMAP" id="MF_00228">
    <property type="entry name" value="Thz_kinase"/>
    <property type="match status" value="1"/>
</dbReference>
<evidence type="ECO:0000256" key="5">
    <source>
        <dbReference type="ARBA" id="ARBA00022723"/>
    </source>
</evidence>
<evidence type="ECO:0000256" key="9">
    <source>
        <dbReference type="ARBA" id="ARBA00022842"/>
    </source>
</evidence>
<evidence type="ECO:0000313" key="12">
    <source>
        <dbReference type="EMBL" id="VWX38172.1"/>
    </source>
</evidence>
<dbReference type="UniPathway" id="UPA00060">
    <property type="reaction ID" value="UER00139"/>
</dbReference>
<name>A0A653IGA2_9BACL</name>
<evidence type="ECO:0000313" key="13">
    <source>
        <dbReference type="Proteomes" id="UP000439752"/>
    </source>
</evidence>
<dbReference type="Proteomes" id="UP000439752">
    <property type="component" value="Unassembled WGS sequence"/>
</dbReference>
<dbReference type="GO" id="GO:0005524">
    <property type="term" value="F:ATP binding"/>
    <property type="evidence" value="ECO:0007669"/>
    <property type="project" value="UniProtKB-UniRule"/>
</dbReference>
<comment type="catalytic activity">
    <reaction evidence="1 11">
        <text>5-(2-hydroxyethyl)-4-methylthiazole + ATP = 4-methyl-5-(2-phosphooxyethyl)-thiazole + ADP + H(+)</text>
        <dbReference type="Rhea" id="RHEA:24212"/>
        <dbReference type="ChEBI" id="CHEBI:15378"/>
        <dbReference type="ChEBI" id="CHEBI:17957"/>
        <dbReference type="ChEBI" id="CHEBI:30616"/>
        <dbReference type="ChEBI" id="CHEBI:58296"/>
        <dbReference type="ChEBI" id="CHEBI:456216"/>
        <dbReference type="EC" id="2.7.1.50"/>
    </reaction>
</comment>
<comment type="similarity">
    <text evidence="11">Belongs to the Thz kinase family.</text>
</comment>
<keyword evidence="5 11" id="KW-0479">Metal-binding</keyword>
<dbReference type="SUPFAM" id="SSF53613">
    <property type="entry name" value="Ribokinase-like"/>
    <property type="match status" value="1"/>
</dbReference>
<sequence length="256" mass="26842">MFTTILNKKPLIHHLTNAVTINECANMTLALGGSPVMAEDILEVEEMVGHADAVVINIGTLNAASRASQLLAGQTANRLKKPIILDPVGMGATTLRTQFTKELLEAIHFTVIKGNVSEIKTLIGQVGRSKGVDVASGETLDFQVVHEFAGRLGTTLVVTGPVDFITDGKRQVKLTVGTPRLGYITGTGCMTASLIGTLLGAGYDAFEAATYGTYLMGKAGEVADEAAGLGDFRMGLFNAISLTTEESLKGVLTSGE</sequence>
<protein>
    <recommendedName>
        <fullName evidence="11">Hydroxyethylthiazole kinase</fullName>
        <ecNumber evidence="11">2.7.1.50</ecNumber>
    </recommendedName>
    <alternativeName>
        <fullName evidence="11">4-methyl-5-beta-hydroxyethylthiazole kinase</fullName>
        <shortName evidence="11">TH kinase</shortName>
        <shortName evidence="11">Thz kinase</shortName>
    </alternativeName>
</protein>
<feature type="binding site" evidence="11">
    <location>
        <position position="186"/>
    </location>
    <ligand>
        <name>substrate</name>
    </ligand>
</feature>
<feature type="binding site" evidence="11">
    <location>
        <position position="113"/>
    </location>
    <ligand>
        <name>ATP</name>
        <dbReference type="ChEBI" id="CHEBI:30616"/>
    </ligand>
</feature>
<comment type="function">
    <text evidence="11">Catalyzes the phosphorylation of the hydroxyl group of 4-methyl-5-beta-hydroxyethylthiazole (THZ).</text>
</comment>
<dbReference type="InterPro" id="IPR000417">
    <property type="entry name" value="Hyethyz_kinase"/>
</dbReference>
<organism evidence="12 13">
    <name type="scientific">Exiguobacterium oxidotolerans</name>
    <dbReference type="NCBI Taxonomy" id="223958"/>
    <lineage>
        <taxon>Bacteria</taxon>
        <taxon>Bacillati</taxon>
        <taxon>Bacillota</taxon>
        <taxon>Bacilli</taxon>
        <taxon>Bacillales</taxon>
        <taxon>Bacillales Family XII. Incertae Sedis</taxon>
        <taxon>Exiguobacterium</taxon>
    </lineage>
</organism>
<dbReference type="PIRSF" id="PIRSF000513">
    <property type="entry name" value="Thz_kinase"/>
    <property type="match status" value="1"/>
</dbReference>
<dbReference type="RefSeq" id="WP_159173901.1">
    <property type="nucleotide sequence ID" value="NZ_LR732312.1"/>
</dbReference>
<evidence type="ECO:0000256" key="10">
    <source>
        <dbReference type="ARBA" id="ARBA00022977"/>
    </source>
</evidence>
<gene>
    <name evidence="11 12" type="primary">thiM</name>
    <name evidence="12" type="ORF">EXIGUO9Y_370044</name>
</gene>
<dbReference type="Pfam" id="PF02110">
    <property type="entry name" value="HK"/>
    <property type="match status" value="1"/>
</dbReference>
<keyword evidence="10 11" id="KW-0784">Thiamine biosynthesis</keyword>
<proteinExistence type="inferred from homology"/>
<feature type="binding site" evidence="11">
    <location>
        <position position="159"/>
    </location>
    <ligand>
        <name>ATP</name>
        <dbReference type="ChEBI" id="CHEBI:30616"/>
    </ligand>
</feature>
<dbReference type="GO" id="GO:0009229">
    <property type="term" value="P:thiamine diphosphate biosynthetic process"/>
    <property type="evidence" value="ECO:0007669"/>
    <property type="project" value="UniProtKB-UniRule"/>
</dbReference>
<keyword evidence="9 11" id="KW-0460">Magnesium</keyword>
<dbReference type="EC" id="2.7.1.50" evidence="11"/>
<keyword evidence="4 11" id="KW-0808">Transferase</keyword>
<comment type="cofactor">
    <cofactor evidence="2 11">
        <name>Mg(2+)</name>
        <dbReference type="ChEBI" id="CHEBI:18420"/>
    </cofactor>
</comment>
<evidence type="ECO:0000256" key="2">
    <source>
        <dbReference type="ARBA" id="ARBA00001946"/>
    </source>
</evidence>
<dbReference type="InterPro" id="IPR029056">
    <property type="entry name" value="Ribokinase-like"/>
</dbReference>
<evidence type="ECO:0000256" key="1">
    <source>
        <dbReference type="ARBA" id="ARBA00001771"/>
    </source>
</evidence>
<dbReference type="PRINTS" id="PR01099">
    <property type="entry name" value="HYETHTZKNASE"/>
</dbReference>
<dbReference type="GO" id="GO:0004417">
    <property type="term" value="F:hydroxyethylthiazole kinase activity"/>
    <property type="evidence" value="ECO:0007669"/>
    <property type="project" value="UniProtKB-UniRule"/>
</dbReference>
<dbReference type="GO" id="GO:0000287">
    <property type="term" value="F:magnesium ion binding"/>
    <property type="evidence" value="ECO:0007669"/>
    <property type="project" value="UniProtKB-UniRule"/>
</dbReference>
<evidence type="ECO:0000256" key="11">
    <source>
        <dbReference type="HAMAP-Rule" id="MF_00228"/>
    </source>
</evidence>
<accession>A0A653IGA2</accession>
<evidence type="ECO:0000256" key="8">
    <source>
        <dbReference type="ARBA" id="ARBA00022840"/>
    </source>
</evidence>
<dbReference type="EMBL" id="CABWKQ010000031">
    <property type="protein sequence ID" value="VWX38172.1"/>
    <property type="molecule type" value="Genomic_DNA"/>
</dbReference>
<keyword evidence="8 11" id="KW-0067">ATP-binding</keyword>
<dbReference type="Gene3D" id="3.40.1190.20">
    <property type="match status" value="1"/>
</dbReference>